<keyword evidence="3" id="KW-0472">Membrane</keyword>
<reference evidence="5 6" key="1">
    <citation type="submission" date="2018-06" db="EMBL/GenBank/DDBJ databases">
        <authorList>
            <consortium name="Pathogen Informatics"/>
            <person name="Doyle S."/>
        </authorList>
    </citation>
    <scope>NUCLEOTIDE SEQUENCE [LARGE SCALE GENOMIC DNA]</scope>
    <source>
        <strain evidence="5 6">NCTC13336</strain>
    </source>
</reference>
<dbReference type="GO" id="GO:0015562">
    <property type="term" value="F:efflux transmembrane transporter activity"/>
    <property type="evidence" value="ECO:0007669"/>
    <property type="project" value="TreeGrafter"/>
</dbReference>
<dbReference type="Gene3D" id="1.10.287.470">
    <property type="entry name" value="Helix hairpin bin"/>
    <property type="match status" value="1"/>
</dbReference>
<sequence>MSQPNPFKNRTLIICIIFTLAGLGIWLSWSKSQTIPVPKVSREYPVTINDTAPNSNIAASEAASIPDDTKSVFSCMIEPEQTVEIRSSVTGVVDKITVGRGDNVTKGQVLVVLDAAVAKSTVAGAHQRAQAQAQIDGARKKLALANVKADRMEQMYRQEFVSAQARDDALNERNIAAAELKQAQENHQIAKADYRTSLAELSERTITSPFDGIVTARYADVGTVVSAVDNKNPILRLAQIERLKLTAVLPFKYFRDIQTGDTVRVIPEAPFNQPVSVAIAKKDQVVDAASGTFGIIAYIDNTDNKLPGGILCQVNIN</sequence>
<gene>
    <name evidence="5" type="primary">czcB</name>
    <name evidence="5" type="ORF">NCTC13336_00146</name>
</gene>
<evidence type="ECO:0000313" key="5">
    <source>
        <dbReference type="EMBL" id="STQ99958.1"/>
    </source>
</evidence>
<dbReference type="PANTHER" id="PTHR30469">
    <property type="entry name" value="MULTIDRUG RESISTANCE PROTEIN MDTA"/>
    <property type="match status" value="1"/>
</dbReference>
<keyword evidence="3" id="KW-0812">Transmembrane</keyword>
<evidence type="ECO:0000259" key="4">
    <source>
        <dbReference type="Pfam" id="PF25973"/>
    </source>
</evidence>
<dbReference type="SUPFAM" id="SSF111369">
    <property type="entry name" value="HlyD-like secretion proteins"/>
    <property type="match status" value="1"/>
</dbReference>
<organism evidence="5 6">
    <name type="scientific">Kingella potus</name>
    <dbReference type="NCBI Taxonomy" id="265175"/>
    <lineage>
        <taxon>Bacteria</taxon>
        <taxon>Pseudomonadati</taxon>
        <taxon>Pseudomonadota</taxon>
        <taxon>Betaproteobacteria</taxon>
        <taxon>Neisseriales</taxon>
        <taxon>Neisseriaceae</taxon>
        <taxon>Kingella</taxon>
    </lineage>
</organism>
<dbReference type="Gene3D" id="2.40.30.170">
    <property type="match status" value="1"/>
</dbReference>
<dbReference type="RefSeq" id="WP_115307303.1">
    <property type="nucleotide sequence ID" value="NZ_UGJJ01000001.1"/>
</dbReference>
<dbReference type="GO" id="GO:1990281">
    <property type="term" value="C:efflux pump complex"/>
    <property type="evidence" value="ECO:0007669"/>
    <property type="project" value="TreeGrafter"/>
</dbReference>
<keyword evidence="3" id="KW-1133">Transmembrane helix</keyword>
<dbReference type="EMBL" id="UGJJ01000001">
    <property type="protein sequence ID" value="STQ99958.1"/>
    <property type="molecule type" value="Genomic_DNA"/>
</dbReference>
<dbReference type="AlphaFoldDB" id="A0A377QZG0"/>
<evidence type="ECO:0000256" key="1">
    <source>
        <dbReference type="ARBA" id="ARBA00009477"/>
    </source>
</evidence>
<dbReference type="InterPro" id="IPR058647">
    <property type="entry name" value="BSH_CzcB-like"/>
</dbReference>
<dbReference type="Pfam" id="PF25973">
    <property type="entry name" value="BSH_CzcB"/>
    <property type="match status" value="1"/>
</dbReference>
<keyword evidence="6" id="KW-1185">Reference proteome</keyword>
<dbReference type="Gene3D" id="2.40.50.100">
    <property type="match status" value="1"/>
</dbReference>
<protein>
    <submittedName>
        <fullName evidence="5">Cation efflux system protein CzcB</fullName>
    </submittedName>
</protein>
<evidence type="ECO:0000256" key="3">
    <source>
        <dbReference type="SAM" id="Phobius"/>
    </source>
</evidence>
<feature type="domain" description="CzcB-like barrel-sandwich hybrid" evidence="4">
    <location>
        <begin position="82"/>
        <end position="228"/>
    </location>
</feature>
<dbReference type="InterPro" id="IPR006143">
    <property type="entry name" value="RND_pump_MFP"/>
</dbReference>
<dbReference type="OrthoDB" id="9806939at2"/>
<dbReference type="PANTHER" id="PTHR30469:SF15">
    <property type="entry name" value="HLYD FAMILY OF SECRETION PROTEINS"/>
    <property type="match status" value="1"/>
</dbReference>
<feature type="coiled-coil region" evidence="2">
    <location>
        <begin position="128"/>
        <end position="193"/>
    </location>
</feature>
<evidence type="ECO:0000256" key="2">
    <source>
        <dbReference type="SAM" id="Coils"/>
    </source>
</evidence>
<keyword evidence="2" id="KW-0175">Coiled coil</keyword>
<comment type="similarity">
    <text evidence="1">Belongs to the membrane fusion protein (MFP) (TC 8.A.1) family.</text>
</comment>
<feature type="transmembrane region" description="Helical" evidence="3">
    <location>
        <begin position="12"/>
        <end position="29"/>
    </location>
</feature>
<dbReference type="NCBIfam" id="TIGR01730">
    <property type="entry name" value="RND_mfp"/>
    <property type="match status" value="1"/>
</dbReference>
<name>A0A377QZG0_9NEIS</name>
<evidence type="ECO:0000313" key="6">
    <source>
        <dbReference type="Proteomes" id="UP000254293"/>
    </source>
</evidence>
<proteinExistence type="inferred from homology"/>
<dbReference type="Proteomes" id="UP000254293">
    <property type="component" value="Unassembled WGS sequence"/>
</dbReference>
<accession>A0A377QZG0</accession>